<evidence type="ECO:0000313" key="1">
    <source>
        <dbReference type="EMBL" id="KNZ45578.1"/>
    </source>
</evidence>
<reference evidence="1 2" key="1">
    <citation type="submission" date="2015-08" db="EMBL/GenBank/DDBJ databases">
        <title>Next Generation Sequencing and Analysis of the Genome of Puccinia sorghi L Schw, the Causal Agent of Maize Common Rust.</title>
        <authorList>
            <person name="Rochi L."/>
            <person name="Burguener G."/>
            <person name="Darino M."/>
            <person name="Turjanski A."/>
            <person name="Kreff E."/>
            <person name="Dieguez M.J."/>
            <person name="Sacco F."/>
        </authorList>
    </citation>
    <scope>NUCLEOTIDE SEQUENCE [LARGE SCALE GENOMIC DNA]</scope>
    <source>
        <strain evidence="1 2">RO10H11247</strain>
    </source>
</reference>
<dbReference type="VEuPathDB" id="FungiDB:VP01_7g18"/>
<gene>
    <name evidence="1" type="ORF">VP01_7g18</name>
</gene>
<name>A0A0L6UAJ0_9BASI</name>
<dbReference type="Proteomes" id="UP000037035">
    <property type="component" value="Unassembled WGS sequence"/>
</dbReference>
<evidence type="ECO:0000313" key="2">
    <source>
        <dbReference type="Proteomes" id="UP000037035"/>
    </source>
</evidence>
<organism evidence="1 2">
    <name type="scientific">Puccinia sorghi</name>
    <dbReference type="NCBI Taxonomy" id="27349"/>
    <lineage>
        <taxon>Eukaryota</taxon>
        <taxon>Fungi</taxon>
        <taxon>Dikarya</taxon>
        <taxon>Basidiomycota</taxon>
        <taxon>Pucciniomycotina</taxon>
        <taxon>Pucciniomycetes</taxon>
        <taxon>Pucciniales</taxon>
        <taxon>Pucciniaceae</taxon>
        <taxon>Puccinia</taxon>
    </lineage>
</organism>
<sequence length="65" mass="7746">MISLWLLRQAIPWNRVEDRYLQAAFHYCEPGATLFKQKWAATSGHKLYLELQDAMLNQFKLSKLY</sequence>
<dbReference type="AlphaFoldDB" id="A0A0L6UAJ0"/>
<protein>
    <submittedName>
        <fullName evidence="1">Uncharacterized protein</fullName>
    </submittedName>
</protein>
<dbReference type="OrthoDB" id="2506420at2759"/>
<dbReference type="PANTHER" id="PTHR47501">
    <property type="entry name" value="TRANSPOSASE-RELATED"/>
    <property type="match status" value="1"/>
</dbReference>
<accession>A0A0L6UAJ0</accession>
<proteinExistence type="predicted"/>
<keyword evidence="2" id="KW-1185">Reference proteome</keyword>
<dbReference type="EMBL" id="LAVV01013495">
    <property type="protein sequence ID" value="KNZ45578.1"/>
    <property type="molecule type" value="Genomic_DNA"/>
</dbReference>
<dbReference type="PANTHER" id="PTHR47501:SF5">
    <property type="entry name" value="HAT C-TERMINAL DIMERISATION DOMAIN-CONTAINING PROTEIN"/>
    <property type="match status" value="1"/>
</dbReference>
<comment type="caution">
    <text evidence="1">The sequence shown here is derived from an EMBL/GenBank/DDBJ whole genome shotgun (WGS) entry which is preliminary data.</text>
</comment>